<organism evidence="2 3">
    <name type="scientific">Marinobacter maroccanus</name>
    <dbReference type="NCBI Taxonomy" id="2055143"/>
    <lineage>
        <taxon>Bacteria</taxon>
        <taxon>Pseudomonadati</taxon>
        <taxon>Pseudomonadota</taxon>
        <taxon>Gammaproteobacteria</taxon>
        <taxon>Pseudomonadales</taxon>
        <taxon>Marinobacteraceae</taxon>
        <taxon>Marinobacter</taxon>
    </lineage>
</organism>
<comment type="caution">
    <text evidence="2">The sequence shown here is derived from an EMBL/GenBank/DDBJ whole genome shotgun (WGS) entry which is preliminary data.</text>
</comment>
<proteinExistence type="predicted"/>
<feature type="compositionally biased region" description="Basic and acidic residues" evidence="1">
    <location>
        <begin position="47"/>
        <end position="58"/>
    </location>
</feature>
<keyword evidence="3" id="KW-1185">Reference proteome</keyword>
<protein>
    <recommendedName>
        <fullName evidence="4">DUF1104 domain-containing protein</fullName>
    </recommendedName>
</protein>
<evidence type="ECO:0000256" key="1">
    <source>
        <dbReference type="SAM" id="MobiDB-lite"/>
    </source>
</evidence>
<sequence>MTLMLPLSASFAQDQQMDETRDRLQSQTQDQMMDRDGYPISGYGMMSEREREQFREQMRSMTPEQRQAYRQEHHQRMVERARARGVDIENLPPTAAGQNKGQGGGMMNDGQKGMMNGDGMNKSQEWKKNGGGGGGKQ</sequence>
<accession>A0A2S5Z572</accession>
<name>A0A2S5Z572_9GAMM</name>
<dbReference type="AlphaFoldDB" id="A0A2S5Z572"/>
<evidence type="ECO:0008006" key="4">
    <source>
        <dbReference type="Google" id="ProtNLM"/>
    </source>
</evidence>
<feature type="compositionally biased region" description="Basic and acidic residues" evidence="1">
    <location>
        <begin position="67"/>
        <end position="87"/>
    </location>
</feature>
<gene>
    <name evidence="2" type="ORF">KEHDKFFH_19310</name>
</gene>
<reference evidence="2 3" key="1">
    <citation type="submission" date="2018-01" db="EMBL/GenBank/DDBJ databases">
        <title>Complete genome sequences of the type strains of Marinobacter flavimaris and Marinobacter maroccanus.</title>
        <authorList>
            <person name="Palau M."/>
            <person name="Boujida N."/>
            <person name="Manresa A."/>
            <person name="Minana-Galbis D."/>
        </authorList>
    </citation>
    <scope>NUCLEOTIDE SEQUENCE [LARGE SCALE GENOMIC DNA]</scope>
    <source>
        <strain evidence="2 3">N4</strain>
    </source>
</reference>
<feature type="compositionally biased region" description="Low complexity" evidence="1">
    <location>
        <begin position="108"/>
        <end position="122"/>
    </location>
</feature>
<evidence type="ECO:0000313" key="3">
    <source>
        <dbReference type="Proteomes" id="UP000239917"/>
    </source>
</evidence>
<dbReference type="EMBL" id="PSSX01000027">
    <property type="protein sequence ID" value="PPI82523.1"/>
    <property type="molecule type" value="Genomic_DNA"/>
</dbReference>
<evidence type="ECO:0000313" key="2">
    <source>
        <dbReference type="EMBL" id="PPI82523.1"/>
    </source>
</evidence>
<dbReference type="Proteomes" id="UP000239917">
    <property type="component" value="Unassembled WGS sequence"/>
</dbReference>
<dbReference type="OrthoDB" id="8140134at2"/>
<feature type="region of interest" description="Disordered" evidence="1">
    <location>
        <begin position="1"/>
        <end position="137"/>
    </location>
</feature>